<comment type="caution">
    <text evidence="1">The sequence shown here is derived from an EMBL/GenBank/DDBJ whole genome shotgun (WGS) entry which is preliminary data.</text>
</comment>
<keyword evidence="2" id="KW-1185">Reference proteome</keyword>
<gene>
    <name evidence="1" type="ORF">VZT92_023752</name>
</gene>
<name>A0AAW1E7H7_ZOAVI</name>
<reference evidence="1 2" key="1">
    <citation type="journal article" date="2024" name="Genome Biol. Evol.">
        <title>Chromosome-level genome assembly of the viviparous eelpout Zoarces viviparus.</title>
        <authorList>
            <person name="Fuhrmann N."/>
            <person name="Brasseur M.V."/>
            <person name="Bakowski C.E."/>
            <person name="Podsiadlowski L."/>
            <person name="Prost S."/>
            <person name="Krehenwinkel H."/>
            <person name="Mayer C."/>
        </authorList>
    </citation>
    <scope>NUCLEOTIDE SEQUENCE [LARGE SCALE GENOMIC DNA]</scope>
    <source>
        <strain evidence="1">NO-MEL_2022_Ind0_liver</strain>
    </source>
</reference>
<protein>
    <submittedName>
        <fullName evidence="1">Uncharacterized protein</fullName>
    </submittedName>
</protein>
<evidence type="ECO:0000313" key="1">
    <source>
        <dbReference type="EMBL" id="KAK9518446.1"/>
    </source>
</evidence>
<sequence>MWKETGARRELRSTSHNTICTNPKPAAACPVEVEGLGTLRGREDDGTRGGNLREGCVPMVKKTHEPSAYTLILILYIETSQLKCDVNCMF</sequence>
<accession>A0AAW1E7H7</accession>
<dbReference type="EMBL" id="JBCEZU010000538">
    <property type="protein sequence ID" value="KAK9518446.1"/>
    <property type="molecule type" value="Genomic_DNA"/>
</dbReference>
<dbReference type="Proteomes" id="UP001488805">
    <property type="component" value="Unassembled WGS sequence"/>
</dbReference>
<proteinExistence type="predicted"/>
<dbReference type="AlphaFoldDB" id="A0AAW1E7H7"/>
<evidence type="ECO:0000313" key="2">
    <source>
        <dbReference type="Proteomes" id="UP001488805"/>
    </source>
</evidence>
<organism evidence="1 2">
    <name type="scientific">Zoarces viviparus</name>
    <name type="common">Viviparous eelpout</name>
    <name type="synonym">Blennius viviparus</name>
    <dbReference type="NCBI Taxonomy" id="48416"/>
    <lineage>
        <taxon>Eukaryota</taxon>
        <taxon>Metazoa</taxon>
        <taxon>Chordata</taxon>
        <taxon>Craniata</taxon>
        <taxon>Vertebrata</taxon>
        <taxon>Euteleostomi</taxon>
        <taxon>Actinopterygii</taxon>
        <taxon>Neopterygii</taxon>
        <taxon>Teleostei</taxon>
        <taxon>Neoteleostei</taxon>
        <taxon>Acanthomorphata</taxon>
        <taxon>Eupercaria</taxon>
        <taxon>Perciformes</taxon>
        <taxon>Cottioidei</taxon>
        <taxon>Zoarcales</taxon>
        <taxon>Zoarcidae</taxon>
        <taxon>Zoarcinae</taxon>
        <taxon>Zoarces</taxon>
    </lineage>
</organism>